<dbReference type="OrthoDB" id="9971853at2759"/>
<reference evidence="4 5" key="1">
    <citation type="journal article" date="2018" name="Evol. Lett.">
        <title>Horizontal gene cluster transfer increased hallucinogenic mushroom diversity.</title>
        <authorList>
            <person name="Reynolds H.T."/>
            <person name="Vijayakumar V."/>
            <person name="Gluck-Thaler E."/>
            <person name="Korotkin H.B."/>
            <person name="Matheny P.B."/>
            <person name="Slot J.C."/>
        </authorList>
    </citation>
    <scope>NUCLEOTIDE SEQUENCE [LARGE SCALE GENOMIC DNA]</scope>
    <source>
        <strain evidence="4 5">SRW20</strain>
    </source>
</reference>
<dbReference type="InterPro" id="IPR052066">
    <property type="entry name" value="Glycosphingolipid_Hydrolases"/>
</dbReference>
<feature type="region of interest" description="Disordered" evidence="3">
    <location>
        <begin position="1"/>
        <end position="51"/>
    </location>
</feature>
<comment type="caution">
    <text evidence="4">The sequence shown here is derived from an EMBL/GenBank/DDBJ whole genome shotgun (WGS) entry which is preliminary data.</text>
</comment>
<dbReference type="PANTHER" id="PTHR31308:SF6">
    <property type="entry name" value="GLYCOSIDE HYDROLASE FAMILY 5 C-TERMINAL DOMAIN-CONTAINING PROTEIN"/>
    <property type="match status" value="1"/>
</dbReference>
<dbReference type="EMBL" id="NHYE01003630">
    <property type="protein sequence ID" value="PPQ88472.1"/>
    <property type="molecule type" value="Genomic_DNA"/>
</dbReference>
<gene>
    <name evidence="4" type="ORF">CVT26_004637</name>
</gene>
<feature type="non-terminal residue" evidence="4">
    <location>
        <position position="1"/>
    </location>
</feature>
<dbReference type="GO" id="GO:1904462">
    <property type="term" value="P:ergosteryl 3-beta-D-glucoside catabolic process"/>
    <property type="evidence" value="ECO:0007669"/>
    <property type="project" value="TreeGrafter"/>
</dbReference>
<evidence type="ECO:0000256" key="1">
    <source>
        <dbReference type="ARBA" id="ARBA00022801"/>
    </source>
</evidence>
<dbReference type="PROSITE" id="PS00659">
    <property type="entry name" value="GLYCOSYL_HYDROL_F5"/>
    <property type="match status" value="1"/>
</dbReference>
<dbReference type="InterPro" id="IPR017853">
    <property type="entry name" value="GH"/>
</dbReference>
<feature type="non-terminal residue" evidence="4">
    <location>
        <position position="339"/>
    </location>
</feature>
<dbReference type="PANTHER" id="PTHR31308">
    <property type="match status" value="1"/>
</dbReference>
<evidence type="ECO:0000313" key="5">
    <source>
        <dbReference type="Proteomes" id="UP000284706"/>
    </source>
</evidence>
<feature type="region of interest" description="Disordered" evidence="3">
    <location>
        <begin position="149"/>
        <end position="170"/>
    </location>
</feature>
<dbReference type="InterPro" id="IPR018087">
    <property type="entry name" value="Glyco_hydro_5_CS"/>
</dbReference>
<organism evidence="4 5">
    <name type="scientific">Gymnopilus dilepis</name>
    <dbReference type="NCBI Taxonomy" id="231916"/>
    <lineage>
        <taxon>Eukaryota</taxon>
        <taxon>Fungi</taxon>
        <taxon>Dikarya</taxon>
        <taxon>Basidiomycota</taxon>
        <taxon>Agaricomycotina</taxon>
        <taxon>Agaricomycetes</taxon>
        <taxon>Agaricomycetidae</taxon>
        <taxon>Agaricales</taxon>
        <taxon>Agaricineae</taxon>
        <taxon>Hymenogastraceae</taxon>
        <taxon>Gymnopilus</taxon>
    </lineage>
</organism>
<evidence type="ECO:0000256" key="3">
    <source>
        <dbReference type="SAM" id="MobiDB-lite"/>
    </source>
</evidence>
<evidence type="ECO:0000256" key="2">
    <source>
        <dbReference type="ARBA" id="ARBA00023295"/>
    </source>
</evidence>
<dbReference type="GO" id="GO:0005975">
    <property type="term" value="P:carbohydrate metabolic process"/>
    <property type="evidence" value="ECO:0007669"/>
    <property type="project" value="InterPro"/>
</dbReference>
<sequence length="339" mass="37380">AAILHCEYTPPSSSSSKSSGSSSSRPPPHSSGSSPDDPDHGEPPAPAPAPEALPAMIWSTNYGRLLSQTLFTLFFAGRDFAPKCIIDGVNIQDYLQSHYLNAIAALAQRIASYSSPTCPSGSLLDSTIIGWDSLNEPFEGLVSWPDLTQNPPKQGSTLKKGTYPTPAQGMRLGMGRKETVEQWAFGAMGPRREGSVVVDPRGRKVWADPVDLENPELGCMTTTGELPDGTHPKWGWKRDVESWPLGTCIWALHGVWDVETGYVLRPDYFRYRYTQIPSPDTPGEVLEVRTEVDFLTDYWKPHWLAYSHTIRTHHPHAMIFVQPPVFAVPPALTLSETRA</sequence>
<keyword evidence="1" id="KW-0378">Hydrolase</keyword>
<dbReference type="Gene3D" id="3.20.20.80">
    <property type="entry name" value="Glycosidases"/>
    <property type="match status" value="1"/>
</dbReference>
<proteinExistence type="predicted"/>
<evidence type="ECO:0000313" key="4">
    <source>
        <dbReference type="EMBL" id="PPQ88472.1"/>
    </source>
</evidence>
<accession>A0A409XCG7</accession>
<keyword evidence="5" id="KW-1185">Reference proteome</keyword>
<dbReference type="SUPFAM" id="SSF51445">
    <property type="entry name" value="(Trans)glycosidases"/>
    <property type="match status" value="1"/>
</dbReference>
<dbReference type="AlphaFoldDB" id="A0A409XCG7"/>
<feature type="compositionally biased region" description="Low complexity" evidence="3">
    <location>
        <begin position="10"/>
        <end position="35"/>
    </location>
</feature>
<evidence type="ECO:0008006" key="6">
    <source>
        <dbReference type="Google" id="ProtNLM"/>
    </source>
</evidence>
<dbReference type="STRING" id="231916.A0A409XCG7"/>
<dbReference type="InParanoid" id="A0A409XCG7"/>
<dbReference type="GO" id="GO:0050295">
    <property type="term" value="F:steryl-beta-glucosidase activity"/>
    <property type="evidence" value="ECO:0007669"/>
    <property type="project" value="TreeGrafter"/>
</dbReference>
<name>A0A409XCG7_9AGAR</name>
<keyword evidence="2" id="KW-0326">Glycosidase</keyword>
<feature type="compositionally biased region" description="Polar residues" evidence="3">
    <location>
        <begin position="149"/>
        <end position="159"/>
    </location>
</feature>
<protein>
    <recommendedName>
        <fullName evidence="6">Glycoside hydrolase family 5 C-terminal domain-containing protein</fullName>
    </recommendedName>
</protein>
<dbReference type="Proteomes" id="UP000284706">
    <property type="component" value="Unassembled WGS sequence"/>
</dbReference>